<proteinExistence type="predicted"/>
<reference evidence="1 2" key="1">
    <citation type="journal article" date="2020" name="Syst. Appl. Microbiol.">
        <title>Alienimonas chondri sp. nov., a novel planctomycete isolated from the biofilm of the red alga Chondrus crispus.</title>
        <authorList>
            <person name="Vitorino I."/>
            <person name="Albuquerque L."/>
            <person name="Wiegand S."/>
            <person name="Kallscheuer N."/>
            <person name="da Costa M.S."/>
            <person name="Lobo-da-Cunha A."/>
            <person name="Jogler C."/>
            <person name="Lage O.M."/>
        </authorList>
    </citation>
    <scope>NUCLEOTIDE SEQUENCE [LARGE SCALE GENOMIC DNA]</scope>
    <source>
        <strain evidence="1 2">LzC2</strain>
    </source>
</reference>
<gene>
    <name evidence="1" type="ORF">LzC2_16550</name>
</gene>
<dbReference type="RefSeq" id="WP_171185750.1">
    <property type="nucleotide sequence ID" value="NZ_WTPX01000042.1"/>
</dbReference>
<comment type="caution">
    <text evidence="1">The sequence shown here is derived from an EMBL/GenBank/DDBJ whole genome shotgun (WGS) entry which is preliminary data.</text>
</comment>
<dbReference type="InterPro" id="IPR013783">
    <property type="entry name" value="Ig-like_fold"/>
</dbReference>
<dbReference type="InterPro" id="IPR011467">
    <property type="entry name" value="DUF1573"/>
</dbReference>
<keyword evidence="2" id="KW-1185">Reference proteome</keyword>
<evidence type="ECO:0000313" key="2">
    <source>
        <dbReference type="Proteomes" id="UP000609651"/>
    </source>
</evidence>
<dbReference type="Pfam" id="PF07610">
    <property type="entry name" value="DUF1573"/>
    <property type="match status" value="1"/>
</dbReference>
<dbReference type="Gene3D" id="2.60.40.10">
    <property type="entry name" value="Immunoglobulins"/>
    <property type="match status" value="1"/>
</dbReference>
<sequence>MNVLARIALVAVVVVAVGAGLYYSVGPSVSGKIVDRSTEELPFKTNDVRFLDPDVRPAESGPHPKIQVEEPKHDFGKLALGNSDSHTFVIKNVGDAPLKLGEPITTCKCTAPKAGKGEILPGESTTVTLTYTPEKTANEFVQRAFIHTNDPTDPRLELEVSGSVEELLRAFPGTMVDFGSVDGKEPETKSFKVMSRLKEDIVVTGTDSTSEYVKVTTAPADLSQPINRVEPMNEEIPEEERPPAPPSAAEAGYTSGIEVSVELLPGMKVGRFKETVTVQFDEPAPDAETQAKRFAEGKISVDYSKIQAEVVGTVSGPFTFVAVQRENQKFLPAALAFELGTFPAEEGTTGTLQLFAYGMDEPLELTDIQSTEKYVQLKIRRDPSFPVESGRQKLFLDFVVPPGSPPAQHIRKGKVTVTAKTNHPDARELQFYVQMASYASN</sequence>
<dbReference type="PANTHER" id="PTHR37833">
    <property type="entry name" value="LIPOPROTEIN-RELATED"/>
    <property type="match status" value="1"/>
</dbReference>
<dbReference type="PANTHER" id="PTHR37833:SF1">
    <property type="entry name" value="SIGNAL PEPTIDE PROTEIN"/>
    <property type="match status" value="1"/>
</dbReference>
<name>A0ABX1VE67_9PLAN</name>
<evidence type="ECO:0008006" key="3">
    <source>
        <dbReference type="Google" id="ProtNLM"/>
    </source>
</evidence>
<organism evidence="1 2">
    <name type="scientific">Alienimonas chondri</name>
    <dbReference type="NCBI Taxonomy" id="2681879"/>
    <lineage>
        <taxon>Bacteria</taxon>
        <taxon>Pseudomonadati</taxon>
        <taxon>Planctomycetota</taxon>
        <taxon>Planctomycetia</taxon>
        <taxon>Planctomycetales</taxon>
        <taxon>Planctomycetaceae</taxon>
        <taxon>Alienimonas</taxon>
    </lineage>
</organism>
<dbReference type="Proteomes" id="UP000609651">
    <property type="component" value="Unassembled WGS sequence"/>
</dbReference>
<accession>A0ABX1VE67</accession>
<evidence type="ECO:0000313" key="1">
    <source>
        <dbReference type="EMBL" id="NNJ25583.1"/>
    </source>
</evidence>
<protein>
    <recommendedName>
        <fullName evidence="3">DUF1573 domain-containing protein</fullName>
    </recommendedName>
</protein>
<dbReference type="EMBL" id="WTPX01000042">
    <property type="protein sequence ID" value="NNJ25583.1"/>
    <property type="molecule type" value="Genomic_DNA"/>
</dbReference>